<evidence type="ECO:0000313" key="2">
    <source>
        <dbReference type="EnsemblMetazoa" id="XP_019854025.1"/>
    </source>
</evidence>
<dbReference type="GeneID" id="109583215"/>
<protein>
    <submittedName>
        <fullName evidence="2">Uncharacterized protein</fullName>
    </submittedName>
</protein>
<sequence length="249" mass="27071">MQQRQSACHDDVLSSSFRRVKSAYKNHSSLSKSSPVPLPISLNGASLTKAELSRHPSLPVARNRSSPSSVSFTSGESTGSTCTTLASDASTSGSTVNRRSSRRLSGSEVLPAIKQEQDCVTSSGPGGSLPTIQHHLSSYSSRIASKSFWSTDMLMDREREMSEIHSTNSLPSINNDFCTGATTSKPTSTSRMIELKHSKSDIHLETRDLSHIMLKGTTKSRKQNQTMSTAAVSVKSKRRISLQHLPPMY</sequence>
<name>A0AAN0JAE2_AMPQE</name>
<feature type="region of interest" description="Disordered" evidence="1">
    <location>
        <begin position="53"/>
        <end position="110"/>
    </location>
</feature>
<dbReference type="KEGG" id="aqu:109583215"/>
<organism evidence="2 3">
    <name type="scientific">Amphimedon queenslandica</name>
    <name type="common">Sponge</name>
    <dbReference type="NCBI Taxonomy" id="400682"/>
    <lineage>
        <taxon>Eukaryota</taxon>
        <taxon>Metazoa</taxon>
        <taxon>Porifera</taxon>
        <taxon>Demospongiae</taxon>
        <taxon>Heteroscleromorpha</taxon>
        <taxon>Haplosclerida</taxon>
        <taxon>Niphatidae</taxon>
        <taxon>Amphimedon</taxon>
    </lineage>
</organism>
<reference evidence="2" key="2">
    <citation type="submission" date="2024-06" db="UniProtKB">
        <authorList>
            <consortium name="EnsemblMetazoa"/>
        </authorList>
    </citation>
    <scope>IDENTIFICATION</scope>
</reference>
<evidence type="ECO:0000313" key="3">
    <source>
        <dbReference type="Proteomes" id="UP000007879"/>
    </source>
</evidence>
<dbReference type="AlphaFoldDB" id="A0AAN0JAE2"/>
<evidence type="ECO:0000256" key="1">
    <source>
        <dbReference type="SAM" id="MobiDB-lite"/>
    </source>
</evidence>
<reference evidence="3" key="1">
    <citation type="journal article" date="2010" name="Nature">
        <title>The Amphimedon queenslandica genome and the evolution of animal complexity.</title>
        <authorList>
            <person name="Srivastava M."/>
            <person name="Simakov O."/>
            <person name="Chapman J."/>
            <person name="Fahey B."/>
            <person name="Gauthier M.E."/>
            <person name="Mitros T."/>
            <person name="Richards G.S."/>
            <person name="Conaco C."/>
            <person name="Dacre M."/>
            <person name="Hellsten U."/>
            <person name="Larroux C."/>
            <person name="Putnam N.H."/>
            <person name="Stanke M."/>
            <person name="Adamska M."/>
            <person name="Darling A."/>
            <person name="Degnan S.M."/>
            <person name="Oakley T.H."/>
            <person name="Plachetzki D.C."/>
            <person name="Zhai Y."/>
            <person name="Adamski M."/>
            <person name="Calcino A."/>
            <person name="Cummins S.F."/>
            <person name="Goodstein D.M."/>
            <person name="Harris C."/>
            <person name="Jackson D.J."/>
            <person name="Leys S.P."/>
            <person name="Shu S."/>
            <person name="Woodcroft B.J."/>
            <person name="Vervoort M."/>
            <person name="Kosik K.S."/>
            <person name="Manning G."/>
            <person name="Degnan B.M."/>
            <person name="Rokhsar D.S."/>
        </authorList>
    </citation>
    <scope>NUCLEOTIDE SEQUENCE [LARGE SCALE GENOMIC DNA]</scope>
</reference>
<dbReference type="EnsemblMetazoa" id="XM_019998466.1">
    <property type="protein sequence ID" value="XP_019854025.1"/>
    <property type="gene ID" value="LOC109583215"/>
</dbReference>
<feature type="compositionally biased region" description="Polar residues" evidence="1">
    <location>
        <begin position="85"/>
        <end position="98"/>
    </location>
</feature>
<dbReference type="RefSeq" id="XP_019854025.1">
    <property type="nucleotide sequence ID" value="XM_019998466.1"/>
</dbReference>
<feature type="compositionally biased region" description="Low complexity" evidence="1">
    <location>
        <begin position="65"/>
        <end position="84"/>
    </location>
</feature>
<proteinExistence type="predicted"/>
<keyword evidence="3" id="KW-1185">Reference proteome</keyword>
<accession>A0AAN0JAE2</accession>
<dbReference type="Proteomes" id="UP000007879">
    <property type="component" value="Unassembled WGS sequence"/>
</dbReference>